<comment type="similarity">
    <text evidence="8">Belongs to the TRAP transporter small permease family.</text>
</comment>
<protein>
    <recommendedName>
        <fullName evidence="10">Tripartite ATP-independent periplasmic transporters DctQ component domain-containing protein</fullName>
    </recommendedName>
</protein>
<name>A0A419SGL9_9BACL</name>
<evidence type="ECO:0000256" key="8">
    <source>
        <dbReference type="ARBA" id="ARBA00038436"/>
    </source>
</evidence>
<evidence type="ECO:0000256" key="9">
    <source>
        <dbReference type="SAM" id="Phobius"/>
    </source>
</evidence>
<feature type="transmembrane region" description="Helical" evidence="9">
    <location>
        <begin position="86"/>
        <end position="108"/>
    </location>
</feature>
<dbReference type="RefSeq" id="WP_120190435.1">
    <property type="nucleotide sequence ID" value="NZ_MCHY01000009.1"/>
</dbReference>
<dbReference type="GO" id="GO:0015740">
    <property type="term" value="P:C4-dicarboxylate transport"/>
    <property type="evidence" value="ECO:0007669"/>
    <property type="project" value="TreeGrafter"/>
</dbReference>
<dbReference type="InterPro" id="IPR055348">
    <property type="entry name" value="DctQ"/>
</dbReference>
<sequence length="172" mass="19660">MSLLRAIDRYFEESICIVLFSAMVILTFSQVLSRSVFHLSLGWTEEVSRFMFVWLVYISAAMAAKHRRHIRVELIDQFLSRHLARWAGLFADLLWIGYALVVSYQGYLAAVKIWGLGQLSPATQQPMGFVYAIVPLGFLLIALRVAQGIAARFRGEYELSEEEKLRRAIEEG</sequence>
<dbReference type="Pfam" id="PF04290">
    <property type="entry name" value="DctQ"/>
    <property type="match status" value="1"/>
</dbReference>
<dbReference type="EMBL" id="MCHY01000009">
    <property type="protein sequence ID" value="RKD22944.1"/>
    <property type="molecule type" value="Genomic_DNA"/>
</dbReference>
<proteinExistence type="inferred from homology"/>
<dbReference type="GO" id="GO:0022857">
    <property type="term" value="F:transmembrane transporter activity"/>
    <property type="evidence" value="ECO:0007669"/>
    <property type="project" value="TreeGrafter"/>
</dbReference>
<keyword evidence="12" id="KW-1185">Reference proteome</keyword>
<evidence type="ECO:0000256" key="5">
    <source>
        <dbReference type="ARBA" id="ARBA00022692"/>
    </source>
</evidence>
<reference evidence="11 12" key="1">
    <citation type="submission" date="2016-08" db="EMBL/GenBank/DDBJ databases">
        <title>Novel Firmicute Genomes.</title>
        <authorList>
            <person name="Poppleton D.I."/>
            <person name="Gribaldo S."/>
        </authorList>
    </citation>
    <scope>NUCLEOTIDE SEQUENCE [LARGE SCALE GENOMIC DNA]</scope>
    <source>
        <strain evidence="11 12">RAOx-1</strain>
    </source>
</reference>
<dbReference type="GO" id="GO:0005886">
    <property type="term" value="C:plasma membrane"/>
    <property type="evidence" value="ECO:0007669"/>
    <property type="project" value="UniProtKB-SubCell"/>
</dbReference>
<gene>
    <name evidence="11" type="ORF">BEP19_11985</name>
</gene>
<evidence type="ECO:0000256" key="4">
    <source>
        <dbReference type="ARBA" id="ARBA00022519"/>
    </source>
</evidence>
<keyword evidence="7 9" id="KW-0472">Membrane</keyword>
<comment type="subcellular location">
    <subcellularLocation>
        <location evidence="1">Cell inner membrane</location>
        <topology evidence="1">Multi-pass membrane protein</topology>
    </subcellularLocation>
</comment>
<dbReference type="OrthoDB" id="9815614at2"/>
<keyword evidence="5 9" id="KW-0812">Transmembrane</keyword>
<evidence type="ECO:0000256" key="3">
    <source>
        <dbReference type="ARBA" id="ARBA00022475"/>
    </source>
</evidence>
<keyword evidence="3" id="KW-1003">Cell membrane</keyword>
<keyword evidence="4" id="KW-0997">Cell inner membrane</keyword>
<feature type="domain" description="Tripartite ATP-independent periplasmic transporters DctQ component" evidence="10">
    <location>
        <begin position="23"/>
        <end position="154"/>
    </location>
</feature>
<organism evidence="11 12">
    <name type="scientific">Ammoniphilus oxalaticus</name>
    <dbReference type="NCBI Taxonomy" id="66863"/>
    <lineage>
        <taxon>Bacteria</taxon>
        <taxon>Bacillati</taxon>
        <taxon>Bacillota</taxon>
        <taxon>Bacilli</taxon>
        <taxon>Bacillales</taxon>
        <taxon>Paenibacillaceae</taxon>
        <taxon>Aneurinibacillus group</taxon>
        <taxon>Ammoniphilus</taxon>
    </lineage>
</organism>
<comment type="caution">
    <text evidence="11">The sequence shown here is derived from an EMBL/GenBank/DDBJ whole genome shotgun (WGS) entry which is preliminary data.</text>
</comment>
<evidence type="ECO:0000313" key="11">
    <source>
        <dbReference type="EMBL" id="RKD22944.1"/>
    </source>
</evidence>
<evidence type="ECO:0000256" key="2">
    <source>
        <dbReference type="ARBA" id="ARBA00022448"/>
    </source>
</evidence>
<keyword evidence="6 9" id="KW-1133">Transmembrane helix</keyword>
<evidence type="ECO:0000259" key="10">
    <source>
        <dbReference type="Pfam" id="PF04290"/>
    </source>
</evidence>
<feature type="transmembrane region" description="Helical" evidence="9">
    <location>
        <begin position="47"/>
        <end position="65"/>
    </location>
</feature>
<dbReference type="InterPro" id="IPR007387">
    <property type="entry name" value="TRAP_DctQ"/>
</dbReference>
<evidence type="ECO:0000256" key="6">
    <source>
        <dbReference type="ARBA" id="ARBA00022989"/>
    </source>
</evidence>
<dbReference type="AlphaFoldDB" id="A0A419SGL9"/>
<evidence type="ECO:0000256" key="1">
    <source>
        <dbReference type="ARBA" id="ARBA00004429"/>
    </source>
</evidence>
<evidence type="ECO:0000313" key="12">
    <source>
        <dbReference type="Proteomes" id="UP000284219"/>
    </source>
</evidence>
<feature type="transmembrane region" description="Helical" evidence="9">
    <location>
        <begin position="128"/>
        <end position="146"/>
    </location>
</feature>
<accession>A0A419SGL9</accession>
<dbReference type="PANTHER" id="PTHR35011:SF2">
    <property type="entry name" value="2,3-DIKETO-L-GULONATE TRAP TRANSPORTER SMALL PERMEASE PROTEIN YIAM"/>
    <property type="match status" value="1"/>
</dbReference>
<evidence type="ECO:0000256" key="7">
    <source>
        <dbReference type="ARBA" id="ARBA00023136"/>
    </source>
</evidence>
<dbReference type="PANTHER" id="PTHR35011">
    <property type="entry name" value="2,3-DIKETO-L-GULONATE TRAP TRANSPORTER SMALL PERMEASE PROTEIN YIAM"/>
    <property type="match status" value="1"/>
</dbReference>
<keyword evidence="2" id="KW-0813">Transport</keyword>
<feature type="transmembrane region" description="Helical" evidence="9">
    <location>
        <begin position="12"/>
        <end position="32"/>
    </location>
</feature>
<dbReference type="Proteomes" id="UP000284219">
    <property type="component" value="Unassembled WGS sequence"/>
</dbReference>